<protein>
    <submittedName>
        <fullName evidence="2">Uncharacterized protein</fullName>
    </submittedName>
</protein>
<feature type="compositionally biased region" description="Pro residues" evidence="1">
    <location>
        <begin position="748"/>
        <end position="761"/>
    </location>
</feature>
<feature type="compositionally biased region" description="Pro residues" evidence="1">
    <location>
        <begin position="589"/>
        <end position="602"/>
    </location>
</feature>
<dbReference type="EMBL" id="ML769856">
    <property type="protein sequence ID" value="KAE9386686.1"/>
    <property type="molecule type" value="Genomic_DNA"/>
</dbReference>
<reference evidence="2" key="1">
    <citation type="journal article" date="2019" name="Environ. Microbiol.">
        <title>Fungal ecological strategies reflected in gene transcription - a case study of two litter decomposers.</title>
        <authorList>
            <person name="Barbi F."/>
            <person name="Kohler A."/>
            <person name="Barry K."/>
            <person name="Baskaran P."/>
            <person name="Daum C."/>
            <person name="Fauchery L."/>
            <person name="Ihrmark K."/>
            <person name="Kuo A."/>
            <person name="LaButti K."/>
            <person name="Lipzen A."/>
            <person name="Morin E."/>
            <person name="Grigoriev I.V."/>
            <person name="Henrissat B."/>
            <person name="Lindahl B."/>
            <person name="Martin F."/>
        </authorList>
    </citation>
    <scope>NUCLEOTIDE SEQUENCE</scope>
    <source>
        <strain evidence="2">JB14</strain>
    </source>
</reference>
<gene>
    <name evidence="2" type="ORF">BT96DRAFT_1005834</name>
</gene>
<feature type="compositionally biased region" description="Low complexity" evidence="1">
    <location>
        <begin position="1"/>
        <end position="13"/>
    </location>
</feature>
<feature type="compositionally biased region" description="Low complexity" evidence="1">
    <location>
        <begin position="634"/>
        <end position="646"/>
    </location>
</feature>
<evidence type="ECO:0000256" key="1">
    <source>
        <dbReference type="SAM" id="MobiDB-lite"/>
    </source>
</evidence>
<feature type="compositionally biased region" description="Polar residues" evidence="1">
    <location>
        <begin position="39"/>
        <end position="54"/>
    </location>
</feature>
<organism evidence="2 3">
    <name type="scientific">Gymnopus androsaceus JB14</name>
    <dbReference type="NCBI Taxonomy" id="1447944"/>
    <lineage>
        <taxon>Eukaryota</taxon>
        <taxon>Fungi</taxon>
        <taxon>Dikarya</taxon>
        <taxon>Basidiomycota</taxon>
        <taxon>Agaricomycotina</taxon>
        <taxon>Agaricomycetes</taxon>
        <taxon>Agaricomycetidae</taxon>
        <taxon>Agaricales</taxon>
        <taxon>Marasmiineae</taxon>
        <taxon>Omphalotaceae</taxon>
        <taxon>Gymnopus</taxon>
    </lineage>
</organism>
<name>A0A6A4GMI9_9AGAR</name>
<feature type="compositionally biased region" description="Polar residues" evidence="1">
    <location>
        <begin position="161"/>
        <end position="200"/>
    </location>
</feature>
<feature type="compositionally biased region" description="Low complexity" evidence="1">
    <location>
        <begin position="805"/>
        <end position="815"/>
    </location>
</feature>
<feature type="compositionally biased region" description="Pro residues" evidence="1">
    <location>
        <begin position="622"/>
        <end position="633"/>
    </location>
</feature>
<dbReference type="OrthoDB" id="10689272at2759"/>
<feature type="compositionally biased region" description="Polar residues" evidence="1">
    <location>
        <begin position="725"/>
        <end position="740"/>
    </location>
</feature>
<keyword evidence="3" id="KW-1185">Reference proteome</keyword>
<feature type="region of interest" description="Disordered" evidence="1">
    <location>
        <begin position="544"/>
        <end position="821"/>
    </location>
</feature>
<dbReference type="Proteomes" id="UP000799118">
    <property type="component" value="Unassembled WGS sequence"/>
</dbReference>
<evidence type="ECO:0000313" key="2">
    <source>
        <dbReference type="EMBL" id="KAE9386686.1"/>
    </source>
</evidence>
<accession>A0A6A4GMI9</accession>
<feature type="region of interest" description="Disordered" evidence="1">
    <location>
        <begin position="483"/>
        <end position="505"/>
    </location>
</feature>
<feature type="compositionally biased region" description="Polar residues" evidence="1">
    <location>
        <begin position="546"/>
        <end position="562"/>
    </location>
</feature>
<dbReference type="AlphaFoldDB" id="A0A6A4GMI9"/>
<proteinExistence type="predicted"/>
<feature type="compositionally biased region" description="Gly residues" evidence="1">
    <location>
        <begin position="608"/>
        <end position="619"/>
    </location>
</feature>
<evidence type="ECO:0000313" key="3">
    <source>
        <dbReference type="Proteomes" id="UP000799118"/>
    </source>
</evidence>
<sequence length="853" mass="92625">MSMQTTTETETQSNCQPHAQSVPNSPIHHVYTPQGHWHMNSNEPTSPAGFNTPGQPLGSMPNRDPPRHINQQRSVSGPINVPRPARSPHGWAIQPIQNPPNSPSMPTYNPECMLAAELHNAIIAGENQAGNPFDPLPAYHRESDSQPLQSSMIRDIPDIPTRQSPPAYNSSPHANSVPISLPESVSDTQDQSINRQQTLSGPGYLGPGNAESTPWFGHVQNWRPDTEDPRGYETETDVDESILLRSMGEEENQRVVLELAEKCRELALNLGLKDNDDEPMEYWIHIIQQLDGMTGRQVPAAVLQAVSQPSIQQQFFSIIRQVKSGTIQHLVLPQSQPESPLKVAQKQREGEPDRFGQGFWLNTLFDEAYRLAKAGVKPGLKKENAAAVIAESSQTPGPPTRDSGSFTPTVLSTVLEQEPSTDLDEEELTWCQNINQIQENEGRERMPSFTPSDLESAHYVTTIGENETSNPVSPPISIIPQTVETSTSGNVETSALPQSGGSTRPTMENIVLEESPEAIKQSAPSKKVVEFKLPAEQYPLDLAAGTGSQSAKQSSNSETQNNQKEKGKTPIRGTEEFSSWVNHLEELGEPPPRVQSPSPEPPNTKIGNGSGGGGGGGGNEPPNSPPGPLPSEPPNQNNPNLPTQENPEFEYSAQGDGPPRIPPRFPPITFEMPEPDSNGGKGNPNSSHETLRFEYSTKGDGPPQIPPRFPPTAFEMPEPDDNNGRHNFNSSYDLPPTNNNNDSGQQPPSGPPSGPPNPPDPGSVGGGQPPSPPPPPGTYYFFPEGMRGPPGERGPPGDQGPPGDPGDNWQNGDDNNCAERDAIARESKLEIHKPEPFDGSDRNLWRPFLSDCY</sequence>
<feature type="region of interest" description="Disordered" evidence="1">
    <location>
        <begin position="388"/>
        <end position="407"/>
    </location>
</feature>
<feature type="region of interest" description="Disordered" evidence="1">
    <location>
        <begin position="127"/>
        <end position="211"/>
    </location>
</feature>
<feature type="region of interest" description="Disordered" evidence="1">
    <location>
        <begin position="1"/>
        <end position="107"/>
    </location>
</feature>
<feature type="compositionally biased region" description="Polar residues" evidence="1">
    <location>
        <begin position="14"/>
        <end position="24"/>
    </location>
</feature>